<dbReference type="Pfam" id="PF07791">
    <property type="entry name" value="Imm11"/>
    <property type="match status" value="1"/>
</dbReference>
<dbReference type="RefSeq" id="WP_206720613.1">
    <property type="nucleotide sequence ID" value="NZ_CP071090.1"/>
</dbReference>
<organism evidence="2 3">
    <name type="scientific">Pyxidicoccus parkwayensis</name>
    <dbReference type="NCBI Taxonomy" id="2813578"/>
    <lineage>
        <taxon>Bacteria</taxon>
        <taxon>Pseudomonadati</taxon>
        <taxon>Myxococcota</taxon>
        <taxon>Myxococcia</taxon>
        <taxon>Myxococcales</taxon>
        <taxon>Cystobacterineae</taxon>
        <taxon>Myxococcaceae</taxon>
        <taxon>Pyxidicoccus</taxon>
    </lineage>
</organism>
<dbReference type="Proteomes" id="UP000662747">
    <property type="component" value="Chromosome"/>
</dbReference>
<dbReference type="InterPro" id="IPR012433">
    <property type="entry name" value="Imm11"/>
</dbReference>
<reference evidence="2 3" key="1">
    <citation type="submission" date="2021-02" db="EMBL/GenBank/DDBJ databases">
        <title>De Novo genome assembly of isolated myxobacteria.</title>
        <authorList>
            <person name="Stevens D.C."/>
        </authorList>
    </citation>
    <scope>NUCLEOTIDE SEQUENCE [LARGE SCALE GENOMIC DNA]</scope>
    <source>
        <strain evidence="3">SCPEA02</strain>
    </source>
</reference>
<proteinExistence type="predicted"/>
<sequence>MASSNYVCWQNVPAGNSCVLSGVENLGREYELLKGIPRAGTFPDNVLFRMSDEYPKDVGLIDSLSNGDTLIIASRRLRDFLTQRQLPHMEYHRVTILNHKGRVASEDYHVVHPIHPQDCLDISASGCTYSPIVPTEIDFVDKLTIDESRVQPGVRMFRIKNFGGPVLVHRGFAEELSAMDFKGITFIELEQYGW</sequence>
<name>A0ABX7NJS4_9BACT</name>
<protein>
    <recommendedName>
        <fullName evidence="1">Immunity MXAN-0049 protein domain-containing protein</fullName>
    </recommendedName>
</protein>
<keyword evidence="3" id="KW-1185">Reference proteome</keyword>
<feature type="domain" description="Immunity MXAN-0049 protein" evidence="1">
    <location>
        <begin position="37"/>
        <end position="189"/>
    </location>
</feature>
<evidence type="ECO:0000313" key="2">
    <source>
        <dbReference type="EMBL" id="QSQ19025.1"/>
    </source>
</evidence>
<evidence type="ECO:0000259" key="1">
    <source>
        <dbReference type="Pfam" id="PF07791"/>
    </source>
</evidence>
<evidence type="ECO:0000313" key="3">
    <source>
        <dbReference type="Proteomes" id="UP000662747"/>
    </source>
</evidence>
<dbReference type="EMBL" id="CP071090">
    <property type="protein sequence ID" value="QSQ19025.1"/>
    <property type="molecule type" value="Genomic_DNA"/>
</dbReference>
<accession>A0ABX7NJS4</accession>
<gene>
    <name evidence="2" type="ORF">JY651_27150</name>
</gene>